<keyword evidence="10 14" id="KW-0067">ATP-binding</keyword>
<dbReference type="GO" id="GO:0043410">
    <property type="term" value="P:positive regulation of MAPK cascade"/>
    <property type="evidence" value="ECO:0007669"/>
    <property type="project" value="UniProtKB-ARBA"/>
</dbReference>
<evidence type="ECO:0000256" key="7">
    <source>
        <dbReference type="ARBA" id="ARBA00022723"/>
    </source>
</evidence>
<dbReference type="Pfam" id="PF07714">
    <property type="entry name" value="PK_Tyr_Ser-Thr"/>
    <property type="match status" value="1"/>
</dbReference>
<evidence type="ECO:0000256" key="12">
    <source>
        <dbReference type="ARBA" id="ARBA00047559"/>
    </source>
</evidence>
<dbReference type="FunFam" id="1.10.510.10:FF:000143">
    <property type="entry name" value="Mitogen-activated protein kinase kinase kinase 7"/>
    <property type="match status" value="1"/>
</dbReference>
<dbReference type="PROSITE" id="PS50011">
    <property type="entry name" value="PROTEIN_KINASE_DOM"/>
    <property type="match status" value="1"/>
</dbReference>
<name>A0A6J2YCF8_SITOR</name>
<keyword evidence="18" id="KW-1185">Reference proteome</keyword>
<evidence type="ECO:0000256" key="5">
    <source>
        <dbReference type="ARBA" id="ARBA00022527"/>
    </source>
</evidence>
<dbReference type="EC" id="2.7.11.25" evidence="3"/>
<dbReference type="InterPro" id="IPR008271">
    <property type="entry name" value="Ser/Thr_kinase_AS"/>
</dbReference>
<dbReference type="RefSeq" id="XP_030760595.1">
    <property type="nucleotide sequence ID" value="XM_030904735.1"/>
</dbReference>
<feature type="binding site" evidence="14">
    <location>
        <position position="50"/>
    </location>
    <ligand>
        <name>ATP</name>
        <dbReference type="ChEBI" id="CHEBI:30616"/>
    </ligand>
</feature>
<dbReference type="PANTHER" id="PTHR46716">
    <property type="entry name" value="MITOGEN-ACTIVATED PROTEIN KINASE KINASE KINASE 7"/>
    <property type="match status" value="1"/>
</dbReference>
<dbReference type="Gene3D" id="1.10.510.10">
    <property type="entry name" value="Transferase(Phosphotransferase) domain 1"/>
    <property type="match status" value="1"/>
</dbReference>
<evidence type="ECO:0000259" key="17">
    <source>
        <dbReference type="PROSITE" id="PS50011"/>
    </source>
</evidence>
<evidence type="ECO:0000313" key="19">
    <source>
        <dbReference type="RefSeq" id="XP_030760595.1"/>
    </source>
</evidence>
<feature type="region of interest" description="Disordered" evidence="16">
    <location>
        <begin position="461"/>
        <end position="486"/>
    </location>
</feature>
<dbReference type="GO" id="GO:0007254">
    <property type="term" value="P:JNK cascade"/>
    <property type="evidence" value="ECO:0007669"/>
    <property type="project" value="TreeGrafter"/>
</dbReference>
<accession>A0A6J2YCF8</accession>
<dbReference type="GO" id="GO:0004709">
    <property type="term" value="F:MAP kinase kinase kinase activity"/>
    <property type="evidence" value="ECO:0007669"/>
    <property type="project" value="UniProtKB-EC"/>
</dbReference>
<evidence type="ECO:0000256" key="2">
    <source>
        <dbReference type="ARBA" id="ARBA00006529"/>
    </source>
</evidence>
<evidence type="ECO:0000256" key="6">
    <source>
        <dbReference type="ARBA" id="ARBA00022679"/>
    </source>
</evidence>
<dbReference type="InterPro" id="IPR017441">
    <property type="entry name" value="Protein_kinase_ATP_BS"/>
</dbReference>
<dbReference type="PROSITE" id="PS00108">
    <property type="entry name" value="PROTEIN_KINASE_ST"/>
    <property type="match status" value="1"/>
</dbReference>
<keyword evidence="11" id="KW-0460">Magnesium</keyword>
<keyword evidence="6" id="KW-0808">Transferase</keyword>
<dbReference type="GO" id="GO:0006950">
    <property type="term" value="P:response to stress"/>
    <property type="evidence" value="ECO:0007669"/>
    <property type="project" value="UniProtKB-ARBA"/>
</dbReference>
<evidence type="ECO:0000256" key="1">
    <source>
        <dbReference type="ARBA" id="ARBA00001946"/>
    </source>
</evidence>
<dbReference type="InterPro" id="IPR001245">
    <property type="entry name" value="Ser-Thr/Tyr_kinase_cat_dom"/>
</dbReference>
<evidence type="ECO:0000256" key="10">
    <source>
        <dbReference type="ARBA" id="ARBA00022840"/>
    </source>
</evidence>
<evidence type="ECO:0000256" key="3">
    <source>
        <dbReference type="ARBA" id="ARBA00012406"/>
    </source>
</evidence>
<comment type="catalytic activity">
    <reaction evidence="12">
        <text>L-threonyl-[protein] + ATP = O-phospho-L-threonyl-[protein] + ADP + H(+)</text>
        <dbReference type="Rhea" id="RHEA:46608"/>
        <dbReference type="Rhea" id="RHEA-COMP:11060"/>
        <dbReference type="Rhea" id="RHEA-COMP:11605"/>
        <dbReference type="ChEBI" id="CHEBI:15378"/>
        <dbReference type="ChEBI" id="CHEBI:30013"/>
        <dbReference type="ChEBI" id="CHEBI:30616"/>
        <dbReference type="ChEBI" id="CHEBI:61977"/>
        <dbReference type="ChEBI" id="CHEBI:456216"/>
        <dbReference type="EC" id="2.7.11.25"/>
    </reaction>
</comment>
<evidence type="ECO:0000256" key="15">
    <source>
        <dbReference type="RuleBase" id="RU000304"/>
    </source>
</evidence>
<dbReference type="Gene3D" id="3.30.200.20">
    <property type="entry name" value="Phosphorylase Kinase, domain 1"/>
    <property type="match status" value="1"/>
</dbReference>
<comment type="similarity">
    <text evidence="2">Belongs to the protein kinase superfamily. STE Ser/Thr protein kinase family. MAP kinase kinase kinase subfamily.</text>
</comment>
<dbReference type="GO" id="GO:0006955">
    <property type="term" value="P:immune response"/>
    <property type="evidence" value="ECO:0007669"/>
    <property type="project" value="TreeGrafter"/>
</dbReference>
<evidence type="ECO:0000256" key="9">
    <source>
        <dbReference type="ARBA" id="ARBA00022777"/>
    </source>
</evidence>
<evidence type="ECO:0000256" key="8">
    <source>
        <dbReference type="ARBA" id="ARBA00022741"/>
    </source>
</evidence>
<dbReference type="PANTHER" id="PTHR46716:SF1">
    <property type="entry name" value="MITOGEN-ACTIVATED PROTEIN KINASE KINASE KINASE 7"/>
    <property type="match status" value="1"/>
</dbReference>
<protein>
    <recommendedName>
        <fullName evidence="4">Mitogen-activated protein kinase kinase kinase 7</fullName>
        <ecNumber evidence="3">2.7.11.25</ecNumber>
    </recommendedName>
</protein>
<gene>
    <name evidence="19" type="primary">LOC115885735</name>
</gene>
<dbReference type="KEGG" id="soy:115885735"/>
<dbReference type="InterPro" id="IPR011009">
    <property type="entry name" value="Kinase-like_dom_sf"/>
</dbReference>
<reference evidence="19" key="1">
    <citation type="submission" date="2025-08" db="UniProtKB">
        <authorList>
            <consortium name="RefSeq"/>
        </authorList>
    </citation>
    <scope>IDENTIFICATION</scope>
    <source>
        <tissue evidence="19">Gonads</tissue>
    </source>
</reference>
<keyword evidence="8 14" id="KW-0547">Nucleotide-binding</keyword>
<evidence type="ECO:0000256" key="14">
    <source>
        <dbReference type="PROSITE-ProRule" id="PRU10141"/>
    </source>
</evidence>
<organism evidence="18 19">
    <name type="scientific">Sitophilus oryzae</name>
    <name type="common">Rice weevil</name>
    <name type="synonym">Curculio oryzae</name>
    <dbReference type="NCBI Taxonomy" id="7048"/>
    <lineage>
        <taxon>Eukaryota</taxon>
        <taxon>Metazoa</taxon>
        <taxon>Ecdysozoa</taxon>
        <taxon>Arthropoda</taxon>
        <taxon>Hexapoda</taxon>
        <taxon>Insecta</taxon>
        <taxon>Pterygota</taxon>
        <taxon>Neoptera</taxon>
        <taxon>Endopterygota</taxon>
        <taxon>Coleoptera</taxon>
        <taxon>Polyphaga</taxon>
        <taxon>Cucujiformia</taxon>
        <taxon>Curculionidae</taxon>
        <taxon>Dryophthorinae</taxon>
        <taxon>Sitophilus</taxon>
    </lineage>
</organism>
<dbReference type="InParanoid" id="A0A6J2YCF8"/>
<keyword evidence="7" id="KW-0479">Metal-binding</keyword>
<dbReference type="GO" id="GO:0009893">
    <property type="term" value="P:positive regulation of metabolic process"/>
    <property type="evidence" value="ECO:0007669"/>
    <property type="project" value="UniProtKB-ARBA"/>
</dbReference>
<dbReference type="GeneID" id="115885735"/>
<dbReference type="SMART" id="SM00220">
    <property type="entry name" value="S_TKc"/>
    <property type="match status" value="1"/>
</dbReference>
<comment type="cofactor">
    <cofactor evidence="1">
        <name>Mg(2+)</name>
        <dbReference type="ChEBI" id="CHEBI:18420"/>
    </cofactor>
</comment>
<dbReference type="CDD" id="cd14058">
    <property type="entry name" value="STKc_TAK1"/>
    <property type="match status" value="1"/>
</dbReference>
<sequence length="486" mass="55101">METVDIIENENICITREIEPNEIQRLEVVGEGSFGVVYKGLWQNKLVAVKNITRDAEKKAFLVEVRQLSRVDHKNIVKLHGACTKGLNFFLVMEYAEGGSLFNVLHKSTLGYSLAHAMSWICQCAKGVEYLHDMKPKPLIHRDLKPPNLLLINGGVNLKICDFGTAADKNTYMTNNKGSAAWMAPEVFTSSRYTESCDVFSWGIILWEVLSRKKPFYNHASSAFSIMWAVHKGKRPPLIRNCPPSIEKLMTSSWDHDPEKRPSMKEVSLKMDQICSLLPGGNEPIEGTYDEYVDSVDYEDEIEEVFTNSNMTTLTSANNVRTLPQPTPNIATPLTVEVDPICWATEINNPDFLIKTGPGLDTCIPKPNSENTVLLDSLDSPLRPATPDLTNPLSVEKYEEHKGLAEEYWKMQTELVLLQQKKQELLHLQVEDEQRRRKLVELQNEKESLQLIRDLFRQQNENGDMPSQARDSGDGWVIVPNAERQS</sequence>
<dbReference type="SUPFAM" id="SSF56112">
    <property type="entry name" value="Protein kinase-like (PK-like)"/>
    <property type="match status" value="1"/>
</dbReference>
<dbReference type="GO" id="GO:0005524">
    <property type="term" value="F:ATP binding"/>
    <property type="evidence" value="ECO:0007669"/>
    <property type="project" value="UniProtKB-UniRule"/>
</dbReference>
<evidence type="ECO:0000256" key="16">
    <source>
        <dbReference type="SAM" id="MobiDB-lite"/>
    </source>
</evidence>
<dbReference type="GO" id="GO:0019899">
    <property type="term" value="F:enzyme binding"/>
    <property type="evidence" value="ECO:0007669"/>
    <property type="project" value="UniProtKB-ARBA"/>
</dbReference>
<dbReference type="AlphaFoldDB" id="A0A6J2YCF8"/>
<proteinExistence type="inferred from homology"/>
<keyword evidence="9" id="KW-0418">Kinase</keyword>
<dbReference type="PRINTS" id="PR00109">
    <property type="entry name" value="TYRKINASE"/>
</dbReference>
<dbReference type="FunCoup" id="A0A6J2YCF8">
    <property type="interactions" value="2117"/>
</dbReference>
<dbReference type="Proteomes" id="UP000504635">
    <property type="component" value="Unplaced"/>
</dbReference>
<dbReference type="GO" id="GO:0046872">
    <property type="term" value="F:metal ion binding"/>
    <property type="evidence" value="ECO:0007669"/>
    <property type="project" value="UniProtKB-KW"/>
</dbReference>
<keyword evidence="5 15" id="KW-0723">Serine/threonine-protein kinase</keyword>
<evidence type="ECO:0000313" key="18">
    <source>
        <dbReference type="Proteomes" id="UP000504635"/>
    </source>
</evidence>
<evidence type="ECO:0000256" key="4">
    <source>
        <dbReference type="ARBA" id="ARBA00017660"/>
    </source>
</evidence>
<comment type="catalytic activity">
    <reaction evidence="13">
        <text>L-seryl-[protein] + ATP = O-phospho-L-seryl-[protein] + ADP + H(+)</text>
        <dbReference type="Rhea" id="RHEA:17989"/>
        <dbReference type="Rhea" id="RHEA-COMP:9863"/>
        <dbReference type="Rhea" id="RHEA-COMP:11604"/>
        <dbReference type="ChEBI" id="CHEBI:15378"/>
        <dbReference type="ChEBI" id="CHEBI:29999"/>
        <dbReference type="ChEBI" id="CHEBI:30616"/>
        <dbReference type="ChEBI" id="CHEBI:83421"/>
        <dbReference type="ChEBI" id="CHEBI:456216"/>
        <dbReference type="EC" id="2.7.11.25"/>
    </reaction>
</comment>
<feature type="domain" description="Protein kinase" evidence="17">
    <location>
        <begin position="23"/>
        <end position="274"/>
    </location>
</feature>
<dbReference type="OrthoDB" id="10261027at2759"/>
<evidence type="ECO:0000256" key="13">
    <source>
        <dbReference type="ARBA" id="ARBA00048329"/>
    </source>
</evidence>
<dbReference type="InterPro" id="IPR000719">
    <property type="entry name" value="Prot_kinase_dom"/>
</dbReference>
<evidence type="ECO:0000256" key="11">
    <source>
        <dbReference type="ARBA" id="ARBA00022842"/>
    </source>
</evidence>
<dbReference type="GO" id="GO:0043123">
    <property type="term" value="P:positive regulation of canonical NF-kappaB signal transduction"/>
    <property type="evidence" value="ECO:0007669"/>
    <property type="project" value="TreeGrafter"/>
</dbReference>
<dbReference type="PROSITE" id="PS00107">
    <property type="entry name" value="PROTEIN_KINASE_ATP"/>
    <property type="match status" value="1"/>
</dbReference>